<organism evidence="3 4">
    <name type="scientific">Chitinophaga agrisoli</name>
    <dbReference type="NCBI Taxonomy" id="2607653"/>
    <lineage>
        <taxon>Bacteria</taxon>
        <taxon>Pseudomonadati</taxon>
        <taxon>Bacteroidota</taxon>
        <taxon>Chitinophagia</taxon>
        <taxon>Chitinophagales</taxon>
        <taxon>Chitinophagaceae</taxon>
        <taxon>Chitinophaga</taxon>
    </lineage>
</organism>
<name>A0A5B2VJE1_9BACT</name>
<reference evidence="3 4" key="1">
    <citation type="submission" date="2019-09" db="EMBL/GenBank/DDBJ databases">
        <title>Chitinophaga ginsengihumi sp. nov., isolated from soil of ginseng rhizosphere.</title>
        <authorList>
            <person name="Lee J."/>
        </authorList>
    </citation>
    <scope>NUCLEOTIDE SEQUENCE [LARGE SCALE GENOMIC DNA]</scope>
    <source>
        <strain evidence="3 4">BN140078</strain>
    </source>
</reference>
<feature type="region of interest" description="Disordered" evidence="1">
    <location>
        <begin position="25"/>
        <end position="60"/>
    </location>
</feature>
<keyword evidence="4" id="KW-1185">Reference proteome</keyword>
<evidence type="ECO:0008006" key="5">
    <source>
        <dbReference type="Google" id="ProtNLM"/>
    </source>
</evidence>
<evidence type="ECO:0000313" key="3">
    <source>
        <dbReference type="EMBL" id="KAA2238646.1"/>
    </source>
</evidence>
<feature type="chain" id="PRO_5022837770" description="Pentapeptide MXKDX repeat protein" evidence="2">
    <location>
        <begin position="23"/>
        <end position="60"/>
    </location>
</feature>
<proteinExistence type="predicted"/>
<dbReference type="Proteomes" id="UP000324611">
    <property type="component" value="Unassembled WGS sequence"/>
</dbReference>
<evidence type="ECO:0000313" key="4">
    <source>
        <dbReference type="Proteomes" id="UP000324611"/>
    </source>
</evidence>
<gene>
    <name evidence="3" type="ORF">F0L74_20710</name>
</gene>
<evidence type="ECO:0000256" key="1">
    <source>
        <dbReference type="SAM" id="MobiDB-lite"/>
    </source>
</evidence>
<dbReference type="RefSeq" id="WP_149839825.1">
    <property type="nucleotide sequence ID" value="NZ_VUOC01000004.1"/>
</dbReference>
<sequence length="60" mass="6547">MNIKKSLIAIAVFMSVTAITFAQEPAKAKHPKAAKEGKMSSDTTKAGHHHVKKMKEEKKG</sequence>
<dbReference type="EMBL" id="VUOC01000004">
    <property type="protein sequence ID" value="KAA2238646.1"/>
    <property type="molecule type" value="Genomic_DNA"/>
</dbReference>
<evidence type="ECO:0000256" key="2">
    <source>
        <dbReference type="SAM" id="SignalP"/>
    </source>
</evidence>
<reference evidence="3 4" key="2">
    <citation type="submission" date="2019-09" db="EMBL/GenBank/DDBJ databases">
        <authorList>
            <person name="Jin C."/>
        </authorList>
    </citation>
    <scope>NUCLEOTIDE SEQUENCE [LARGE SCALE GENOMIC DNA]</scope>
    <source>
        <strain evidence="3 4">BN140078</strain>
    </source>
</reference>
<comment type="caution">
    <text evidence="3">The sequence shown here is derived from an EMBL/GenBank/DDBJ whole genome shotgun (WGS) entry which is preliminary data.</text>
</comment>
<protein>
    <recommendedName>
        <fullName evidence="5">Pentapeptide MXKDX repeat protein</fullName>
    </recommendedName>
</protein>
<keyword evidence="2" id="KW-0732">Signal</keyword>
<dbReference type="AlphaFoldDB" id="A0A5B2VJE1"/>
<feature type="signal peptide" evidence="2">
    <location>
        <begin position="1"/>
        <end position="22"/>
    </location>
</feature>
<accession>A0A5B2VJE1</accession>